<dbReference type="InterPro" id="IPR007421">
    <property type="entry name" value="Schlafen_AlbA_2_dom"/>
</dbReference>
<dbReference type="PANTHER" id="PTHR12155:SF41">
    <property type="entry name" value="SCHLAFEN ALBA-2 DOMAIN-CONTAINING PROTEIN"/>
    <property type="match status" value="1"/>
</dbReference>
<dbReference type="Gene3D" id="3.40.50.300">
    <property type="entry name" value="P-loop containing nucleotide triphosphate hydrolases"/>
    <property type="match status" value="1"/>
</dbReference>
<sequence>MKSFQELPDTLIFSEILPVTETQTNEFKALQITGNLIPAVRDFFRSYMNAFINTAGGSLWFGIEDDSEIKGLFVTEEQIIQIKFLFQQVCSQFIPQVQPERYKLTFIEVLTTSDQHTKQPDNRTKEKYLANYNLNPSLLQPQFAENSSTTSTFIEISTQKVLRRYVIVSQILQGIHPVYVNFQNQSWIRRDAGIYALTADFIKQRYETFTGFQEHDLPSRTRLRQVILDLITNQDFAIINIYGPPGTGKNQLVRSIIEASGLRSFFFNSQKSFKEQEQQIKSQFYAKKEHYTSKPILVWDDYKYVQLWEVELLFLVYYVSNYILKYFATSNADDKFQQIISSWRLFMNYSLTQEGQKYDFDRIRPQSTIQSRYLIFQKGKIEITTCNKRTAMTKINAVEDVQGRSTNSLNKLRQF</sequence>
<dbReference type="SUPFAM" id="SSF52540">
    <property type="entry name" value="P-loop containing nucleoside triphosphate hydrolases"/>
    <property type="match status" value="1"/>
</dbReference>
<dbReference type="GO" id="GO:0016887">
    <property type="term" value="F:ATP hydrolysis activity"/>
    <property type="evidence" value="ECO:0007669"/>
    <property type="project" value="InterPro"/>
</dbReference>
<reference evidence="4 5" key="2">
    <citation type="submission" date="2024-07" db="EMBL/GenBank/DDBJ databases">
        <authorList>
            <person name="Akdeniz Z."/>
        </authorList>
    </citation>
    <scope>NUCLEOTIDE SEQUENCE [LARGE SCALE GENOMIC DNA]</scope>
</reference>
<comment type="caution">
    <text evidence="3">The sequence shown here is derived from an EMBL/GenBank/DDBJ whole genome shotgun (WGS) entry which is preliminary data.</text>
</comment>
<feature type="domain" description="Schlafen AlbA-2" evidence="2">
    <location>
        <begin position="21"/>
        <end position="106"/>
    </location>
</feature>
<dbReference type="EMBL" id="CATOUU010000424">
    <property type="protein sequence ID" value="CAI9929077.1"/>
    <property type="molecule type" value="Genomic_DNA"/>
</dbReference>
<protein>
    <submittedName>
        <fullName evidence="3">AAA-4 domain protein</fullName>
    </submittedName>
    <submittedName>
        <fullName evidence="4">AAA-4_domain protein</fullName>
    </submittedName>
</protein>
<evidence type="ECO:0000259" key="1">
    <source>
        <dbReference type="Pfam" id="PF00004"/>
    </source>
</evidence>
<evidence type="ECO:0000313" key="5">
    <source>
        <dbReference type="Proteomes" id="UP001642409"/>
    </source>
</evidence>
<proteinExistence type="predicted"/>
<organism evidence="3">
    <name type="scientific">Hexamita inflata</name>
    <dbReference type="NCBI Taxonomy" id="28002"/>
    <lineage>
        <taxon>Eukaryota</taxon>
        <taxon>Metamonada</taxon>
        <taxon>Diplomonadida</taxon>
        <taxon>Hexamitidae</taxon>
        <taxon>Hexamitinae</taxon>
        <taxon>Hexamita</taxon>
    </lineage>
</organism>
<dbReference type="AlphaFoldDB" id="A0AA86NYQ2"/>
<dbReference type="InterPro" id="IPR027417">
    <property type="entry name" value="P-loop_NTPase"/>
</dbReference>
<name>A0AA86NYQ2_9EUKA</name>
<dbReference type="Proteomes" id="UP001642409">
    <property type="component" value="Unassembled WGS sequence"/>
</dbReference>
<evidence type="ECO:0000313" key="4">
    <source>
        <dbReference type="EMBL" id="CAL6004687.1"/>
    </source>
</evidence>
<dbReference type="Pfam" id="PF04326">
    <property type="entry name" value="SLFN_AlbA_2"/>
    <property type="match status" value="1"/>
</dbReference>
<accession>A0AA86NYQ2</accession>
<dbReference type="PANTHER" id="PTHR12155">
    <property type="entry name" value="SCHLAFEN"/>
    <property type="match status" value="1"/>
</dbReference>
<dbReference type="InterPro" id="IPR038461">
    <property type="entry name" value="Schlafen_AlbA_2_dom_sf"/>
</dbReference>
<keyword evidence="5" id="KW-1185">Reference proteome</keyword>
<dbReference type="Pfam" id="PF00004">
    <property type="entry name" value="AAA"/>
    <property type="match status" value="1"/>
</dbReference>
<gene>
    <name evidence="3" type="ORF">HINF_LOCUS16722</name>
    <name evidence="4" type="ORF">HINF_LOCUS19006</name>
</gene>
<dbReference type="Gene3D" id="3.30.950.30">
    <property type="entry name" value="Schlafen, AAA domain"/>
    <property type="match status" value="1"/>
</dbReference>
<dbReference type="GO" id="GO:0005524">
    <property type="term" value="F:ATP binding"/>
    <property type="evidence" value="ECO:0007669"/>
    <property type="project" value="InterPro"/>
</dbReference>
<evidence type="ECO:0000259" key="2">
    <source>
        <dbReference type="Pfam" id="PF04326"/>
    </source>
</evidence>
<evidence type="ECO:0000313" key="3">
    <source>
        <dbReference type="EMBL" id="CAI9929077.1"/>
    </source>
</evidence>
<reference evidence="3" key="1">
    <citation type="submission" date="2023-06" db="EMBL/GenBank/DDBJ databases">
        <authorList>
            <person name="Kurt Z."/>
        </authorList>
    </citation>
    <scope>NUCLEOTIDE SEQUENCE</scope>
</reference>
<dbReference type="InterPro" id="IPR003959">
    <property type="entry name" value="ATPase_AAA_core"/>
</dbReference>
<feature type="domain" description="ATPase AAA-type core" evidence="1">
    <location>
        <begin position="241"/>
        <end position="301"/>
    </location>
</feature>
<dbReference type="EMBL" id="CAXDID020000049">
    <property type="protein sequence ID" value="CAL6004687.1"/>
    <property type="molecule type" value="Genomic_DNA"/>
</dbReference>
<dbReference type="InterPro" id="IPR029684">
    <property type="entry name" value="Schlafen"/>
</dbReference>